<dbReference type="AlphaFoldDB" id="A0AA86GI41"/>
<organism evidence="1 2">
    <name type="scientific">Sphingopyxis granuli</name>
    <dbReference type="NCBI Taxonomy" id="267128"/>
    <lineage>
        <taxon>Bacteria</taxon>
        <taxon>Pseudomonadati</taxon>
        <taxon>Pseudomonadota</taxon>
        <taxon>Alphaproteobacteria</taxon>
        <taxon>Sphingomonadales</taxon>
        <taxon>Sphingomonadaceae</taxon>
        <taxon>Sphingopyxis</taxon>
    </lineage>
</organism>
<dbReference type="InterPro" id="IPR021251">
    <property type="entry name" value="DUF2793"/>
</dbReference>
<dbReference type="RefSeq" id="WP_067180969.1">
    <property type="nucleotide sequence ID" value="NZ_CP012199.1"/>
</dbReference>
<dbReference type="KEGG" id="sgi:SGRAN_0881"/>
<evidence type="ECO:0000313" key="1">
    <source>
        <dbReference type="EMBL" id="AMG73275.1"/>
    </source>
</evidence>
<proteinExistence type="predicted"/>
<keyword evidence="2" id="KW-1185">Reference proteome</keyword>
<gene>
    <name evidence="1" type="ORF">SGRAN_0881</name>
</gene>
<protein>
    <recommendedName>
        <fullName evidence="3">DUF2793 domain-containing protein</fullName>
    </recommendedName>
</protein>
<evidence type="ECO:0000313" key="2">
    <source>
        <dbReference type="Proteomes" id="UP000058599"/>
    </source>
</evidence>
<accession>A0AA86GI41</accession>
<dbReference type="Proteomes" id="UP000058599">
    <property type="component" value="Chromosome"/>
</dbReference>
<dbReference type="EMBL" id="CP012199">
    <property type="protein sequence ID" value="AMG73275.1"/>
    <property type="molecule type" value="Genomic_DNA"/>
</dbReference>
<name>A0AA86GI41_9SPHN</name>
<evidence type="ECO:0008006" key="3">
    <source>
        <dbReference type="Google" id="ProtNLM"/>
    </source>
</evidence>
<dbReference type="Pfam" id="PF10983">
    <property type="entry name" value="DUF2793"/>
    <property type="match status" value="1"/>
</dbReference>
<reference evidence="1 2" key="1">
    <citation type="journal article" date="2016" name="BMC Genomics">
        <title>Genomic analysis of the nitrate-respiring Sphingopyxis granuli (formerly Sphingomonas macrogoltabida) strain TFA.</title>
        <authorList>
            <person name="Garcia-Romero I."/>
            <person name="Perez-Pulido A.J."/>
            <person name="Gonzalez-Flores Y.E."/>
            <person name="Reyes-Ramirez F."/>
            <person name="Santero E."/>
            <person name="Floriano B."/>
        </authorList>
    </citation>
    <scope>NUCLEOTIDE SEQUENCE [LARGE SCALE GENOMIC DNA]</scope>
    <source>
        <strain evidence="1 2">TFA</strain>
    </source>
</reference>
<sequence length="148" mass="15509">MTDLPVTARFALPLLVQAQAQKEITHNEALVLIDALLQASVEDGPLAAPPTAPEAGQCWIVGAPASGAWAGREAALAVWTAGGWRFAEPRPGMRVVRSRDGAWLRFADGAWVEPGMIAAPAGGSMVDSEARMAIEALMTALKAHGMLI</sequence>